<sequence length="780" mass="87412">MDENSVKNNNNESPFTVGIKKIKLNDGSSRVVVKEDNSSDHRADNTTTILNACDQHLDDLQNDSTALLIDLNKYHGESSEQLINSDGHSLGTTDQQVDIGVQKTDCIDLQNELNDNESKSVERQIDSTEGQTSSVDKSNESFDKQYGVNSQQIVFAGELNSFTDLQNTTENQTNSDECLPDSGLKSNSSDQMIDSEPNDDINNTVADNASDTSSGLGINFEIPAENVSIVGPSTSRVQATLLNIDSQPSTSRHSTERPTHESNSSIDSDDEYSNHRSVARISLNVGSLHDSQGTSPLSSPSHSIFIEDDDEPPEQNVEEVEALTINAHVIDGAFERYVPKDVNQGKPKHNYYILKEVLNRELGISPPRDKTTKEDVTFQQRFYRSLHAAYRMEKLHVLNKHTRSVHSLDFHPEGRLLATGSEDTNVIVWDWLSRKPVHTIEAVHSNRVYQAKFLYMNSGSQLDIVTSAKDGRINLIQCGSAGGYWFRRRLATHSKAAVKLHVTPQEPQSVLSAGQDGLILHSDLRTNVVNRVVHVKQHGTPMPVQSVHGHPLNPMQIVVAPLDVFIRLYDRRKTNKPLALYCPTVFTEERNIIRRSIRLPKLSLTSAVYNYNGNEILGSYSYDHLYLFNTKNDVHDPSLPPANGGKGYTHRYRGHRNSYPLKSVSFYGPQSEYVMSGSDCGHFFMWEKNSESIVQFRPADNHGVVNVVEPHPRYPILASCGVDKEVKIWAPYSNEDPTFLGLANTVRLNATSDWQSPLFDDFLPTMHRPWDDDSRFDIED</sequence>
<dbReference type="PANTHER" id="PTHR15574">
    <property type="entry name" value="WD REPEAT DOMAIN-CONTAINING FAMILY"/>
    <property type="match status" value="1"/>
</dbReference>
<proteinExistence type="predicted"/>
<feature type="compositionally biased region" description="Polar residues" evidence="4">
    <location>
        <begin position="127"/>
        <end position="136"/>
    </location>
</feature>
<reference evidence="5" key="1">
    <citation type="journal article" date="2016" name="Insect Biochem. Mol. Biol.">
        <title>Multifaceted biological insights from a draft genome sequence of the tobacco hornworm moth, Manduca sexta.</title>
        <authorList>
            <person name="Kanost M.R."/>
            <person name="Arrese E.L."/>
            <person name="Cao X."/>
            <person name="Chen Y.R."/>
            <person name="Chellapilla S."/>
            <person name="Goldsmith M.R."/>
            <person name="Grosse-Wilde E."/>
            <person name="Heckel D.G."/>
            <person name="Herndon N."/>
            <person name="Jiang H."/>
            <person name="Papanicolaou A."/>
            <person name="Qu J."/>
            <person name="Soulages J.L."/>
            <person name="Vogel H."/>
            <person name="Walters J."/>
            <person name="Waterhouse R.M."/>
            <person name="Ahn S.J."/>
            <person name="Almeida F.C."/>
            <person name="An C."/>
            <person name="Aqrawi P."/>
            <person name="Bretschneider A."/>
            <person name="Bryant W.B."/>
            <person name="Bucks S."/>
            <person name="Chao H."/>
            <person name="Chevignon G."/>
            <person name="Christen J.M."/>
            <person name="Clarke D.F."/>
            <person name="Dittmer N.T."/>
            <person name="Ferguson L.C.F."/>
            <person name="Garavelou S."/>
            <person name="Gordon K.H.J."/>
            <person name="Gunaratna R.T."/>
            <person name="Han Y."/>
            <person name="Hauser F."/>
            <person name="He Y."/>
            <person name="Heidel-Fischer H."/>
            <person name="Hirsh A."/>
            <person name="Hu Y."/>
            <person name="Jiang H."/>
            <person name="Kalra D."/>
            <person name="Klinner C."/>
            <person name="Konig C."/>
            <person name="Kovar C."/>
            <person name="Kroll A.R."/>
            <person name="Kuwar S.S."/>
            <person name="Lee S.L."/>
            <person name="Lehman R."/>
            <person name="Li K."/>
            <person name="Li Z."/>
            <person name="Liang H."/>
            <person name="Lovelace S."/>
            <person name="Lu Z."/>
            <person name="Mansfield J.H."/>
            <person name="McCulloch K.J."/>
            <person name="Mathew T."/>
            <person name="Morton B."/>
            <person name="Muzny D.M."/>
            <person name="Neunemann D."/>
            <person name="Ongeri F."/>
            <person name="Pauchet Y."/>
            <person name="Pu L.L."/>
            <person name="Pyrousis I."/>
            <person name="Rao X.J."/>
            <person name="Redding A."/>
            <person name="Roesel C."/>
            <person name="Sanchez-Gracia A."/>
            <person name="Schaack S."/>
            <person name="Shukla A."/>
            <person name="Tetreau G."/>
            <person name="Wang Y."/>
            <person name="Xiong G.H."/>
            <person name="Traut W."/>
            <person name="Walsh T.K."/>
            <person name="Worley K.C."/>
            <person name="Wu D."/>
            <person name="Wu W."/>
            <person name="Wu Y.Q."/>
            <person name="Zhang X."/>
            <person name="Zou Z."/>
            <person name="Zucker H."/>
            <person name="Briscoe A.D."/>
            <person name="Burmester T."/>
            <person name="Clem R.J."/>
            <person name="Feyereisen R."/>
            <person name="Grimmelikhuijzen C.J.P."/>
            <person name="Hamodrakas S.J."/>
            <person name="Hansson B.S."/>
            <person name="Huguet E."/>
            <person name="Jermiin L.S."/>
            <person name="Lan Q."/>
            <person name="Lehman H.K."/>
            <person name="Lorenzen M."/>
            <person name="Merzendorfer H."/>
            <person name="Michalopoulos I."/>
            <person name="Morton D.B."/>
            <person name="Muthukrishnan S."/>
            <person name="Oakeshott J.G."/>
            <person name="Palmer W."/>
            <person name="Park Y."/>
            <person name="Passarelli A.L."/>
            <person name="Rozas J."/>
            <person name="Schwartz L.M."/>
            <person name="Smith W."/>
            <person name="Southgate A."/>
            <person name="Vilcinskas A."/>
            <person name="Vogt R."/>
            <person name="Wang P."/>
            <person name="Werren J."/>
            <person name="Yu X.Q."/>
            <person name="Zhou J.J."/>
            <person name="Brown S.J."/>
            <person name="Scherer S.E."/>
            <person name="Richards S."/>
            <person name="Blissard G.W."/>
        </authorList>
    </citation>
    <scope>NUCLEOTIDE SEQUENCE</scope>
</reference>
<evidence type="ECO:0000256" key="1">
    <source>
        <dbReference type="ARBA" id="ARBA00022574"/>
    </source>
</evidence>
<dbReference type="Pfam" id="PF00400">
    <property type="entry name" value="WD40"/>
    <property type="match status" value="2"/>
</dbReference>
<evidence type="ECO:0008006" key="7">
    <source>
        <dbReference type="Google" id="ProtNLM"/>
    </source>
</evidence>
<dbReference type="SUPFAM" id="SSF50978">
    <property type="entry name" value="WD40 repeat-like"/>
    <property type="match status" value="1"/>
</dbReference>
<dbReference type="AlphaFoldDB" id="A0A922CXQ9"/>
<organism evidence="5 6">
    <name type="scientific">Manduca sexta</name>
    <name type="common">Tobacco hawkmoth</name>
    <name type="synonym">Tobacco hornworm</name>
    <dbReference type="NCBI Taxonomy" id="7130"/>
    <lineage>
        <taxon>Eukaryota</taxon>
        <taxon>Metazoa</taxon>
        <taxon>Ecdysozoa</taxon>
        <taxon>Arthropoda</taxon>
        <taxon>Hexapoda</taxon>
        <taxon>Insecta</taxon>
        <taxon>Pterygota</taxon>
        <taxon>Neoptera</taxon>
        <taxon>Endopterygota</taxon>
        <taxon>Lepidoptera</taxon>
        <taxon>Glossata</taxon>
        <taxon>Ditrysia</taxon>
        <taxon>Bombycoidea</taxon>
        <taxon>Sphingidae</taxon>
        <taxon>Sphinginae</taxon>
        <taxon>Sphingini</taxon>
        <taxon>Manduca</taxon>
    </lineage>
</organism>
<dbReference type="GO" id="GO:0005737">
    <property type="term" value="C:cytoplasm"/>
    <property type="evidence" value="ECO:0007669"/>
    <property type="project" value="TreeGrafter"/>
</dbReference>
<keyword evidence="1 3" id="KW-0853">WD repeat</keyword>
<feature type="compositionally biased region" description="Basic and acidic residues" evidence="4">
    <location>
        <begin position="116"/>
        <end position="126"/>
    </location>
</feature>
<comment type="caution">
    <text evidence="5">The sequence shown here is derived from an EMBL/GenBank/DDBJ whole genome shotgun (WGS) entry which is preliminary data.</text>
</comment>
<dbReference type="PROSITE" id="PS50294">
    <property type="entry name" value="WD_REPEATS_REGION"/>
    <property type="match status" value="1"/>
</dbReference>
<feature type="region of interest" description="Disordered" evidence="4">
    <location>
        <begin position="112"/>
        <end position="143"/>
    </location>
</feature>
<gene>
    <name evidence="5" type="ORF">O3G_MSEX012834</name>
</gene>
<dbReference type="EMBL" id="JH668772">
    <property type="protein sequence ID" value="KAG6461751.1"/>
    <property type="molecule type" value="Genomic_DNA"/>
</dbReference>
<protein>
    <recommendedName>
        <fullName evidence="7">DDB1- and CUL4-associated factor 8</fullName>
    </recommendedName>
</protein>
<accession>A0A922CXQ9</accession>
<evidence type="ECO:0000313" key="6">
    <source>
        <dbReference type="Proteomes" id="UP000791440"/>
    </source>
</evidence>
<feature type="repeat" description="WD" evidence="3">
    <location>
        <begin position="398"/>
        <end position="439"/>
    </location>
</feature>
<evidence type="ECO:0000256" key="4">
    <source>
        <dbReference type="SAM" id="MobiDB-lite"/>
    </source>
</evidence>
<feature type="compositionally biased region" description="Polar residues" evidence="4">
    <location>
        <begin position="289"/>
        <end position="302"/>
    </location>
</feature>
<dbReference type="PANTHER" id="PTHR15574:SF21">
    <property type="entry name" value="DDB1- AND CUL4-ASSOCIATED FACTOR 8"/>
    <property type="match status" value="1"/>
</dbReference>
<feature type="compositionally biased region" description="Polar residues" evidence="4">
    <location>
        <begin position="200"/>
        <end position="211"/>
    </location>
</feature>
<name>A0A922CXQ9_MANSE</name>
<dbReference type="GO" id="GO:0080008">
    <property type="term" value="C:Cul4-RING E3 ubiquitin ligase complex"/>
    <property type="evidence" value="ECO:0007669"/>
    <property type="project" value="TreeGrafter"/>
</dbReference>
<dbReference type="InterPro" id="IPR036322">
    <property type="entry name" value="WD40_repeat_dom_sf"/>
</dbReference>
<feature type="region of interest" description="Disordered" evidence="4">
    <location>
        <begin position="287"/>
        <end position="316"/>
    </location>
</feature>
<keyword evidence="2" id="KW-0677">Repeat</keyword>
<dbReference type="InterPro" id="IPR015943">
    <property type="entry name" value="WD40/YVTN_repeat-like_dom_sf"/>
</dbReference>
<feature type="compositionally biased region" description="Polar residues" evidence="4">
    <location>
        <begin position="242"/>
        <end position="252"/>
    </location>
</feature>
<dbReference type="Gene3D" id="2.130.10.10">
    <property type="entry name" value="YVTN repeat-like/Quinoprotein amine dehydrogenase"/>
    <property type="match status" value="1"/>
</dbReference>
<dbReference type="PROSITE" id="PS50082">
    <property type="entry name" value="WD_REPEATS_2"/>
    <property type="match status" value="1"/>
</dbReference>
<evidence type="ECO:0000256" key="2">
    <source>
        <dbReference type="ARBA" id="ARBA00022737"/>
    </source>
</evidence>
<reference evidence="5" key="2">
    <citation type="submission" date="2020-12" db="EMBL/GenBank/DDBJ databases">
        <authorList>
            <person name="Kanost M."/>
        </authorList>
    </citation>
    <scope>NUCLEOTIDE SEQUENCE</scope>
</reference>
<dbReference type="Proteomes" id="UP000791440">
    <property type="component" value="Unassembled WGS sequence"/>
</dbReference>
<feature type="compositionally biased region" description="Acidic residues" evidence="4">
    <location>
        <begin position="306"/>
        <end position="316"/>
    </location>
</feature>
<feature type="region of interest" description="Disordered" evidence="4">
    <location>
        <begin position="168"/>
        <end position="211"/>
    </location>
</feature>
<feature type="region of interest" description="Disordered" evidence="4">
    <location>
        <begin position="242"/>
        <end position="274"/>
    </location>
</feature>
<dbReference type="InterPro" id="IPR045151">
    <property type="entry name" value="DCAF8"/>
</dbReference>
<evidence type="ECO:0000256" key="3">
    <source>
        <dbReference type="PROSITE-ProRule" id="PRU00221"/>
    </source>
</evidence>
<keyword evidence="6" id="KW-1185">Reference proteome</keyword>
<dbReference type="SMART" id="SM00320">
    <property type="entry name" value="WD40"/>
    <property type="match status" value="5"/>
</dbReference>
<evidence type="ECO:0000313" key="5">
    <source>
        <dbReference type="EMBL" id="KAG6461751.1"/>
    </source>
</evidence>
<dbReference type="InterPro" id="IPR001680">
    <property type="entry name" value="WD40_rpt"/>
</dbReference>